<dbReference type="Gene3D" id="1.10.10.10">
    <property type="entry name" value="Winged helix-like DNA-binding domain superfamily/Winged helix DNA-binding domain"/>
    <property type="match status" value="1"/>
</dbReference>
<evidence type="ECO:0000259" key="1">
    <source>
        <dbReference type="Pfam" id="PF09012"/>
    </source>
</evidence>
<dbReference type="OrthoDB" id="467062at2"/>
<reference evidence="2 3" key="1">
    <citation type="submission" date="2011-11" db="EMBL/GenBank/DDBJ databases">
        <title>Improved High-Quality Draft sequence of Beggiatoa alba B18lD.</title>
        <authorList>
            <consortium name="US DOE Joint Genome Institute"/>
            <person name="Lucas S."/>
            <person name="Han J."/>
            <person name="Lapidus A."/>
            <person name="Cheng J.-F."/>
            <person name="Goodwin L."/>
            <person name="Pitluck S."/>
            <person name="Peters L."/>
            <person name="Mikhailova N."/>
            <person name="Held B."/>
            <person name="Detter J.C."/>
            <person name="Han C."/>
            <person name="Tapia R."/>
            <person name="Land M."/>
            <person name="Hauser L."/>
            <person name="Kyrpides N."/>
            <person name="Ivanova N."/>
            <person name="Pagani I."/>
            <person name="Samuel K."/>
            <person name="Teske A."/>
            <person name="Mueller J."/>
            <person name="Woyke T."/>
        </authorList>
    </citation>
    <scope>NUCLEOTIDE SEQUENCE [LARGE SCALE GENOMIC DNA]</scope>
    <source>
        <strain evidence="2 3">B18LD</strain>
    </source>
</reference>
<name>I3CBJ1_9GAMM</name>
<dbReference type="EMBL" id="JH600070">
    <property type="protein sequence ID" value="EIJ40984.1"/>
    <property type="molecule type" value="Genomic_DNA"/>
</dbReference>
<dbReference type="STRING" id="395493.BegalDRAFT_0058"/>
<dbReference type="InterPro" id="IPR036388">
    <property type="entry name" value="WH-like_DNA-bd_sf"/>
</dbReference>
<protein>
    <submittedName>
        <fullName evidence="2">FeoC like transcriptional regulator</fullName>
    </submittedName>
</protein>
<dbReference type="AlphaFoldDB" id="I3CBJ1"/>
<sequence>MTLTTLKSYLIQHHQATLIDLAHHFNRDPETVKAALEHWVQKGKVKHNTLEACQKSCCKNAGLDVYEWLDA</sequence>
<proteinExistence type="predicted"/>
<dbReference type="InterPro" id="IPR015102">
    <property type="entry name" value="Tscrpt_reg_HTH_FeoC"/>
</dbReference>
<evidence type="ECO:0000313" key="3">
    <source>
        <dbReference type="Proteomes" id="UP000005744"/>
    </source>
</evidence>
<dbReference type="Proteomes" id="UP000005744">
    <property type="component" value="Unassembled WGS sequence"/>
</dbReference>
<feature type="domain" description="Transcriptional regulator HTH-type FeoC" evidence="1">
    <location>
        <begin position="2"/>
        <end position="67"/>
    </location>
</feature>
<gene>
    <name evidence="2" type="ORF">BegalDRAFT_0058</name>
</gene>
<dbReference type="InterPro" id="IPR036390">
    <property type="entry name" value="WH_DNA-bd_sf"/>
</dbReference>
<evidence type="ECO:0000313" key="2">
    <source>
        <dbReference type="EMBL" id="EIJ40984.1"/>
    </source>
</evidence>
<keyword evidence="3" id="KW-1185">Reference proteome</keyword>
<accession>I3CBJ1</accession>
<organism evidence="2 3">
    <name type="scientific">Beggiatoa alba B18LD</name>
    <dbReference type="NCBI Taxonomy" id="395493"/>
    <lineage>
        <taxon>Bacteria</taxon>
        <taxon>Pseudomonadati</taxon>
        <taxon>Pseudomonadota</taxon>
        <taxon>Gammaproteobacteria</taxon>
        <taxon>Thiotrichales</taxon>
        <taxon>Thiotrichaceae</taxon>
        <taxon>Beggiatoa</taxon>
    </lineage>
</organism>
<dbReference type="HOGENOM" id="CLU_171661_2_0_6"/>
<dbReference type="SUPFAM" id="SSF46785">
    <property type="entry name" value="Winged helix' DNA-binding domain"/>
    <property type="match status" value="1"/>
</dbReference>
<dbReference type="Pfam" id="PF09012">
    <property type="entry name" value="FeoC"/>
    <property type="match status" value="1"/>
</dbReference>
<dbReference type="RefSeq" id="WP_002682492.1">
    <property type="nucleotide sequence ID" value="NZ_JH600070.1"/>
</dbReference>